<accession>A0A918L5U3</accession>
<dbReference type="GO" id="GO:0004674">
    <property type="term" value="F:protein serine/threonine kinase activity"/>
    <property type="evidence" value="ECO:0007669"/>
    <property type="project" value="UniProtKB-KW"/>
</dbReference>
<reference evidence="3" key="2">
    <citation type="submission" date="2020-09" db="EMBL/GenBank/DDBJ databases">
        <authorList>
            <person name="Sun Q."/>
            <person name="Ohkuma M."/>
        </authorList>
    </citation>
    <scope>NUCLEOTIDE SEQUENCE</scope>
    <source>
        <strain evidence="3">JCM 4386</strain>
    </source>
</reference>
<keyword evidence="1" id="KW-0808">Transferase</keyword>
<dbReference type="Gene3D" id="3.30.565.10">
    <property type="entry name" value="Histidine kinase-like ATPase, C-terminal domain"/>
    <property type="match status" value="1"/>
</dbReference>
<protein>
    <recommendedName>
        <fullName evidence="2">Histidine kinase/HSP90-like ATPase domain-containing protein</fullName>
    </recommendedName>
</protein>
<dbReference type="AlphaFoldDB" id="A0A918L5U3"/>
<evidence type="ECO:0000259" key="2">
    <source>
        <dbReference type="Pfam" id="PF13581"/>
    </source>
</evidence>
<evidence type="ECO:0000256" key="1">
    <source>
        <dbReference type="ARBA" id="ARBA00022527"/>
    </source>
</evidence>
<dbReference type="PANTHER" id="PTHR35526:SF3">
    <property type="entry name" value="ANTI-SIGMA-F FACTOR RSBW"/>
    <property type="match status" value="1"/>
</dbReference>
<reference evidence="3" key="1">
    <citation type="journal article" date="2014" name="Int. J. Syst. Evol. Microbiol.">
        <title>Complete genome sequence of Corynebacterium casei LMG S-19264T (=DSM 44701T), isolated from a smear-ripened cheese.</title>
        <authorList>
            <consortium name="US DOE Joint Genome Institute (JGI-PGF)"/>
            <person name="Walter F."/>
            <person name="Albersmeier A."/>
            <person name="Kalinowski J."/>
            <person name="Ruckert C."/>
        </authorList>
    </citation>
    <scope>NUCLEOTIDE SEQUENCE</scope>
    <source>
        <strain evidence="3">JCM 4386</strain>
    </source>
</reference>
<dbReference type="InterPro" id="IPR050267">
    <property type="entry name" value="Anti-sigma-factor_SerPK"/>
</dbReference>
<evidence type="ECO:0000313" key="4">
    <source>
        <dbReference type="Proteomes" id="UP000606194"/>
    </source>
</evidence>
<dbReference type="Proteomes" id="UP000606194">
    <property type="component" value="Unassembled WGS sequence"/>
</dbReference>
<dbReference type="InterPro" id="IPR003594">
    <property type="entry name" value="HATPase_dom"/>
</dbReference>
<comment type="caution">
    <text evidence="3">The sequence shown here is derived from an EMBL/GenBank/DDBJ whole genome shotgun (WGS) entry which is preliminary data.</text>
</comment>
<dbReference type="CDD" id="cd16936">
    <property type="entry name" value="HATPase_RsbW-like"/>
    <property type="match status" value="1"/>
</dbReference>
<dbReference type="Pfam" id="PF13581">
    <property type="entry name" value="HATPase_c_2"/>
    <property type="match status" value="1"/>
</dbReference>
<dbReference type="InterPro" id="IPR036890">
    <property type="entry name" value="HATPase_C_sf"/>
</dbReference>
<name>A0A918L5U3_9ACTN</name>
<gene>
    <name evidence="3" type="ORF">GCM10010269_56820</name>
</gene>
<evidence type="ECO:0000313" key="3">
    <source>
        <dbReference type="EMBL" id="GGS10327.1"/>
    </source>
</evidence>
<proteinExistence type="predicted"/>
<sequence length="147" mass="15588">MTGTLALAASTAVAAGPARDAYVCPVPHTPEAVALVRRRVAALLTDWELPATTLDSVVLVVSELATNAVVHALPPAELRISYGRRLRVELCDSGPAEVYGLGLQDDEHGRGCDIVIALATECGAYREGPRSVRWAEFDAPAARPLPY</sequence>
<keyword evidence="1" id="KW-0418">Kinase</keyword>
<keyword evidence="1" id="KW-0723">Serine/threonine-protein kinase</keyword>
<dbReference type="EMBL" id="BMTL01000026">
    <property type="protein sequence ID" value="GGS10327.1"/>
    <property type="molecule type" value="Genomic_DNA"/>
</dbReference>
<organism evidence="3 4">
    <name type="scientific">Streptomyces humidus</name>
    <dbReference type="NCBI Taxonomy" id="52259"/>
    <lineage>
        <taxon>Bacteria</taxon>
        <taxon>Bacillati</taxon>
        <taxon>Actinomycetota</taxon>
        <taxon>Actinomycetes</taxon>
        <taxon>Kitasatosporales</taxon>
        <taxon>Streptomycetaceae</taxon>
        <taxon>Streptomyces</taxon>
    </lineage>
</organism>
<feature type="domain" description="Histidine kinase/HSP90-like ATPase" evidence="2">
    <location>
        <begin position="27"/>
        <end position="129"/>
    </location>
</feature>
<dbReference type="RefSeq" id="WP_190152168.1">
    <property type="nucleotide sequence ID" value="NZ_BMTL01000026.1"/>
</dbReference>
<dbReference type="PANTHER" id="PTHR35526">
    <property type="entry name" value="ANTI-SIGMA-F FACTOR RSBW-RELATED"/>
    <property type="match status" value="1"/>
</dbReference>
<keyword evidence="4" id="KW-1185">Reference proteome</keyword>